<dbReference type="InterPro" id="IPR000415">
    <property type="entry name" value="Nitroreductase-like"/>
</dbReference>
<organism evidence="2 3">
    <name type="scientific">Paenibacillus thiaminolyticus</name>
    <name type="common">Bacillus thiaminolyticus</name>
    <dbReference type="NCBI Taxonomy" id="49283"/>
    <lineage>
        <taxon>Bacteria</taxon>
        <taxon>Bacillati</taxon>
        <taxon>Bacillota</taxon>
        <taxon>Bacilli</taxon>
        <taxon>Bacillales</taxon>
        <taxon>Paenibacillaceae</taxon>
        <taxon>Paenibacillus</taxon>
    </lineage>
</organism>
<evidence type="ECO:0000259" key="1">
    <source>
        <dbReference type="Pfam" id="PF00881"/>
    </source>
</evidence>
<protein>
    <submittedName>
        <fullName evidence="2">NAD(P)H nitroreductase</fullName>
    </submittedName>
</protein>
<dbReference type="AlphaFoldDB" id="A0A3A3GAX2"/>
<dbReference type="InterPro" id="IPR029479">
    <property type="entry name" value="Nitroreductase"/>
</dbReference>
<reference evidence="2 3" key="1">
    <citation type="submission" date="2018-09" db="EMBL/GenBank/DDBJ databases">
        <title>Paenibacillus SK2017-BO5.</title>
        <authorList>
            <person name="Piskunova J.V."/>
            <person name="Dubiley S.A."/>
            <person name="Severinov K.V."/>
        </authorList>
    </citation>
    <scope>NUCLEOTIDE SEQUENCE [LARGE SCALE GENOMIC DNA]</scope>
    <source>
        <strain evidence="2 3">BO5</strain>
    </source>
</reference>
<dbReference type="GO" id="GO:0016491">
    <property type="term" value="F:oxidoreductase activity"/>
    <property type="evidence" value="ECO:0007669"/>
    <property type="project" value="InterPro"/>
</dbReference>
<dbReference type="SUPFAM" id="SSF55469">
    <property type="entry name" value="FMN-dependent nitroreductase-like"/>
    <property type="match status" value="1"/>
</dbReference>
<dbReference type="OrthoDB" id="9783470at2"/>
<evidence type="ECO:0000313" key="3">
    <source>
        <dbReference type="Proteomes" id="UP000266177"/>
    </source>
</evidence>
<feature type="domain" description="Nitroreductase" evidence="1">
    <location>
        <begin position="11"/>
        <end position="195"/>
    </location>
</feature>
<dbReference type="EMBL" id="QYZD01000037">
    <property type="protein sequence ID" value="RJG20368.1"/>
    <property type="molecule type" value="Genomic_DNA"/>
</dbReference>
<dbReference type="RefSeq" id="WP_119796147.1">
    <property type="nucleotide sequence ID" value="NZ_QYZD01000037.1"/>
</dbReference>
<dbReference type="PANTHER" id="PTHR23026:SF123">
    <property type="entry name" value="NAD(P)H NITROREDUCTASE RV3131-RELATED"/>
    <property type="match status" value="1"/>
</dbReference>
<dbReference type="Proteomes" id="UP000266177">
    <property type="component" value="Unassembled WGS sequence"/>
</dbReference>
<name>A0A3A3GAX2_PANTH</name>
<evidence type="ECO:0000313" key="2">
    <source>
        <dbReference type="EMBL" id="RJG20368.1"/>
    </source>
</evidence>
<proteinExistence type="predicted"/>
<gene>
    <name evidence="2" type="ORF">DQX05_25470</name>
</gene>
<sequence length="216" mass="24196">MTLYDTVKEVIHSRRSVRRFTEQSVAVEDVKELIDCARYAPSDTNSQTWEFIAVMNRERIRQIEQMTWDALHAKAAEAEERGLAKEARLLVKSFGPYATAFSDAPVLIIGLATPYTSKFRDRIFDPIQFVPEAVWEEEGIKSSCLALQNLMLAAHARGLATCPMTGPVLLAADPIKSLLDIPPDRQVNMVLSLGYAADTPAKLPRKPVEEILRIIE</sequence>
<dbReference type="Gene3D" id="3.40.109.10">
    <property type="entry name" value="NADH Oxidase"/>
    <property type="match status" value="1"/>
</dbReference>
<dbReference type="PANTHER" id="PTHR23026">
    <property type="entry name" value="NADPH NITROREDUCTASE"/>
    <property type="match status" value="1"/>
</dbReference>
<dbReference type="InterPro" id="IPR050627">
    <property type="entry name" value="Nitroreductase/BluB"/>
</dbReference>
<comment type="caution">
    <text evidence="2">The sequence shown here is derived from an EMBL/GenBank/DDBJ whole genome shotgun (WGS) entry which is preliminary data.</text>
</comment>
<accession>A0A3A3GAX2</accession>
<dbReference type="Pfam" id="PF00881">
    <property type="entry name" value="Nitroreductase"/>
    <property type="match status" value="1"/>
</dbReference>